<dbReference type="Gene3D" id="3.10.180.10">
    <property type="entry name" value="2,3-Dihydroxybiphenyl 1,2-Dioxygenase, domain 1"/>
    <property type="match status" value="2"/>
</dbReference>
<evidence type="ECO:0000256" key="7">
    <source>
        <dbReference type="ARBA" id="ARBA00023004"/>
    </source>
</evidence>
<name>A0A0H4PTT9_9BACT</name>
<evidence type="ECO:0000256" key="1">
    <source>
        <dbReference type="ARBA" id="ARBA00001954"/>
    </source>
</evidence>
<dbReference type="PROSITE" id="PS51819">
    <property type="entry name" value="VOC"/>
    <property type="match status" value="1"/>
</dbReference>
<keyword evidence="7 8" id="KW-0408">Iron</keyword>
<dbReference type="STRING" id="320787.CA2015_2356"/>
<comment type="similarity">
    <text evidence="2 8">Belongs to the extradiol ring-cleavage dioxygenase family.</text>
</comment>
<evidence type="ECO:0000259" key="9">
    <source>
        <dbReference type="PROSITE" id="PS51819"/>
    </source>
</evidence>
<feature type="domain" description="VOC" evidence="9">
    <location>
        <begin position="44"/>
        <end position="158"/>
    </location>
</feature>
<dbReference type="GO" id="GO:0008198">
    <property type="term" value="F:ferrous iron binding"/>
    <property type="evidence" value="ECO:0007669"/>
    <property type="project" value="InterPro"/>
</dbReference>
<evidence type="ECO:0000313" key="10">
    <source>
        <dbReference type="EMBL" id="AKP51772.1"/>
    </source>
</evidence>
<dbReference type="Pfam" id="PF00903">
    <property type="entry name" value="Glyoxalase"/>
    <property type="match status" value="1"/>
</dbReference>
<dbReference type="InterPro" id="IPR000486">
    <property type="entry name" value="Xdiol_ring_cleave_dOase_1/2"/>
</dbReference>
<sequence length="325" mass="37044">MQQKESIKKKWHFDFRKNMDTFSTLAKANPIKNQINKTSEEFASFGAIHLNNTSLEKSTNFWTKIVGMKLRKSTENSAEFGTETKTLVVVHQTAKTPFKKGYSGIYHFAIHAPNMGEFARMLHRLHDNNYPYSPVDHTMSKSLYLDDPDGINVEFTLETPERFKRVISDGGIKIEDATGNIRGASVYLEVDKILENLENKDLDKPLSKHTYIGHLHLYANNVQKANAFYKKLGFTQFNNFPEFMFADLGAGGPYQHRLAMNSWHGMEKPLAPADHAGMAHFQLNYSTKEKLSEALNNVTVFEEKNGYYCVYDPTGNKLLLTIEKG</sequence>
<keyword evidence="5 8" id="KW-0223">Dioxygenase</keyword>
<accession>A0A0H4PTT9</accession>
<dbReference type="InterPro" id="IPR004360">
    <property type="entry name" value="Glyas_Fos-R_dOase_dom"/>
</dbReference>
<dbReference type="Proteomes" id="UP000036520">
    <property type="component" value="Chromosome"/>
</dbReference>
<dbReference type="AlphaFoldDB" id="A0A0H4PTT9"/>
<evidence type="ECO:0000256" key="5">
    <source>
        <dbReference type="ARBA" id="ARBA00022964"/>
    </source>
</evidence>
<dbReference type="PANTHER" id="PTHR43279:SF1">
    <property type="entry name" value="CATECHOL-2,3-DIOXYGENASE"/>
    <property type="match status" value="1"/>
</dbReference>
<dbReference type="InterPro" id="IPR029068">
    <property type="entry name" value="Glyas_Bleomycin-R_OHBP_Dase"/>
</dbReference>
<dbReference type="EMBL" id="CP012040">
    <property type="protein sequence ID" value="AKP51772.1"/>
    <property type="molecule type" value="Genomic_DNA"/>
</dbReference>
<gene>
    <name evidence="10" type="ORF">CA2015_2356</name>
</gene>
<dbReference type="GO" id="GO:0051213">
    <property type="term" value="F:dioxygenase activity"/>
    <property type="evidence" value="ECO:0007669"/>
    <property type="project" value="UniProtKB-KW"/>
</dbReference>
<dbReference type="SUPFAM" id="SSF54593">
    <property type="entry name" value="Glyoxalase/Bleomycin resistance protein/Dihydroxybiphenyl dioxygenase"/>
    <property type="match status" value="2"/>
</dbReference>
<dbReference type="PANTHER" id="PTHR43279">
    <property type="entry name" value="CATECHOL-2,3-DIOXYGENASE"/>
    <property type="match status" value="1"/>
</dbReference>
<evidence type="ECO:0000256" key="8">
    <source>
        <dbReference type="RuleBase" id="RU000683"/>
    </source>
</evidence>
<comment type="cofactor">
    <cofactor evidence="1 8">
        <name>Fe(2+)</name>
        <dbReference type="ChEBI" id="CHEBI:29033"/>
    </cofactor>
</comment>
<proteinExistence type="inferred from homology"/>
<evidence type="ECO:0000313" key="11">
    <source>
        <dbReference type="Proteomes" id="UP000036520"/>
    </source>
</evidence>
<evidence type="ECO:0000256" key="2">
    <source>
        <dbReference type="ARBA" id="ARBA00008784"/>
    </source>
</evidence>
<reference evidence="10 11" key="1">
    <citation type="submission" date="2015-07" db="EMBL/GenBank/DDBJ databases">
        <authorList>
            <person name="Kim K.M."/>
        </authorList>
    </citation>
    <scope>NUCLEOTIDE SEQUENCE [LARGE SCALE GENOMIC DNA]</scope>
    <source>
        <strain evidence="10 11">KCTC 12363</strain>
    </source>
</reference>
<dbReference type="InterPro" id="IPR037523">
    <property type="entry name" value="VOC_core"/>
</dbReference>
<evidence type="ECO:0000256" key="6">
    <source>
        <dbReference type="ARBA" id="ARBA00023002"/>
    </source>
</evidence>
<organism evidence="10 11">
    <name type="scientific">Cyclobacterium amurskyense</name>
    <dbReference type="NCBI Taxonomy" id="320787"/>
    <lineage>
        <taxon>Bacteria</taxon>
        <taxon>Pseudomonadati</taxon>
        <taxon>Bacteroidota</taxon>
        <taxon>Cytophagia</taxon>
        <taxon>Cytophagales</taxon>
        <taxon>Cyclobacteriaceae</taxon>
        <taxon>Cyclobacterium</taxon>
    </lineage>
</organism>
<keyword evidence="4 8" id="KW-0058">Aromatic hydrocarbons catabolism</keyword>
<keyword evidence="3" id="KW-0479">Metal-binding</keyword>
<keyword evidence="11" id="KW-1185">Reference proteome</keyword>
<evidence type="ECO:0000256" key="4">
    <source>
        <dbReference type="ARBA" id="ARBA00022797"/>
    </source>
</evidence>
<dbReference type="PROSITE" id="PS00082">
    <property type="entry name" value="EXTRADIOL_DIOXYGENAS"/>
    <property type="match status" value="1"/>
</dbReference>
<protein>
    <recommendedName>
        <fullName evidence="9">VOC domain-containing protein</fullName>
    </recommendedName>
</protein>
<evidence type="ECO:0000256" key="3">
    <source>
        <dbReference type="ARBA" id="ARBA00022723"/>
    </source>
</evidence>
<dbReference type="KEGG" id="camu:CA2015_2356"/>
<keyword evidence="6 8" id="KW-0560">Oxidoreductase</keyword>